<keyword evidence="2 5" id="KW-0812">Transmembrane</keyword>
<keyword evidence="8" id="KW-1185">Reference proteome</keyword>
<name>A0A2N3HX71_9BACT</name>
<gene>
    <name evidence="7" type="ORF">BZG01_17210</name>
</gene>
<dbReference type="GO" id="GO:0097347">
    <property type="term" value="C:TAM protein secretion complex"/>
    <property type="evidence" value="ECO:0007669"/>
    <property type="project" value="TreeGrafter"/>
</dbReference>
<evidence type="ECO:0000313" key="7">
    <source>
        <dbReference type="EMBL" id="PKQ62628.1"/>
    </source>
</evidence>
<dbReference type="PANTHER" id="PTHR36985:SF1">
    <property type="entry name" value="TRANSLOCATION AND ASSEMBLY MODULE SUBUNIT TAMB"/>
    <property type="match status" value="1"/>
</dbReference>
<evidence type="ECO:0000313" key="8">
    <source>
        <dbReference type="Proteomes" id="UP000233618"/>
    </source>
</evidence>
<keyword evidence="3 5" id="KW-1133">Transmembrane helix</keyword>
<comment type="caution">
    <text evidence="7">The sequence shown here is derived from an EMBL/GenBank/DDBJ whole genome shotgun (WGS) entry which is preliminary data.</text>
</comment>
<dbReference type="InterPro" id="IPR007452">
    <property type="entry name" value="TamB_C"/>
</dbReference>
<sequence>MIEGMKRFLKTAGIASAGIIILLAILLFLLSTGLFNNWISETVCRIANQQLNAELTIGKIEGNPLSHLIVKKIDLEQNKSKLITLDELEIKYNIWKIAVKKLEITSLKLNGTSAFLQQDKDDLWNLEKLIPVTENSEAKVPSNPFSWEIELADVSTKNFEAKIVANDSTKLIPQNIKFDASLSFKFAADFMNIDLHKLEVSTQKPALEIKDLHFQASVIDSVFSWSNFQLQLPKSKLNSKGSVPFNQLLGSEVSFHANPFDFEDVNEWIPSIYGKPNINLEIFKTENNSQVDFSIKQQNQIIKLLGEINDSNSLPDFHFTMETDSVNGEYWTHNNDLKSNIKGELELTGTGLDFKENTIHATAKFADLKYKTYELNDFILLVDKNKNKLDAKARAKTIFGNLDSKIHIEKLFELANYSAELKIGNLDLSKLSGNKNLKSNINIDLEASGQGFTPGDLQTKLHLKSTKSVLFNQPIKNLDANILINKKEYLINDFSFEAPYLKAILSGKGNSTENNLIHLELKSKNLNAPLIALGLKPVDFNGEITSDLSGPFNTLDFRSNINIVHAGIDSLVLQNFKAKLHSRFSGDELLANMDSVGKKDTSTNAFLKNIYLSAKASADYITFEKYYMANTNLTFEKNQENSSGNITSSTALGNLKTKFSIENLFSVPAYKIKSSLKNIDLSMITKNKKFRSDLNFEIVATGKGIQPKSMNADLEIQSNGSSIFDLPIEKFNAKINYNKGEYQVNGFHIETPFAFADLTGKGNWKKNNQLKLNIKTTDIQQLISALETDKLQLVGQLKAEIKGPADSLQISSSVNVTELKLDTISINKITADAEIHFVDSTYSGFMNLLVSDSKMQDFNLQELHFKSKFNQQKAVNSFAFFANDSLHGKILSELKINNNPSISFQDIQLNLNNQIWKGGNDSNYIKFRQDSIEIHQFELSSQQSALKANGIFAFKGTEDLHVEIQNLNLINISELHFLPYQISGKVNAFLDIAGTANKPIIKSILTIDHPEVDSLRFSKFQSDINYTNEKLRFETYLDGYSSRLINAEFELPMHFSFTEKFLLPKEDNPIHAIVKIDQLDINKFNRFIPTTGIEAKGLLSMQLNIDNTINNPHISGYLNLGKGAFQYKKLGMDYSDIEMRSRLANNYFYLDSLLINSGKGKLQLKGLAEMKSLIDTELKSINLDVKGENFKAFDSELIKAVINTNLSLNGSPENPTFKGKVTILNSSLNTDIFLKEFNRVYDDSNQPLLVTARKNEENEEIKYTIKKNSAQKDPPSIYKKLEGNFDIEIPGNTWIKGKNMNFELAGNLQAIKEGEQIDIFGTMNVKRGFYKIYGRRLEFEEGEITLTGGATLNPIVNFKVAYKFRDPDNQLRKLSVNVTGRINKPEVKFFLDDTSIEEKDAISYLIFNKSTNQLDTRENTSMKSSNMDIAKDFAIGQFSNVLKDALQSSLGLDVIEISGKSGWTQGSVSVGKYITNNLYLNYERTFAIDKKDKIIEPEKISMEYQFYRSLFLQATNQSANSGFDFIIKWTWK</sequence>
<feature type="transmembrane region" description="Helical" evidence="5">
    <location>
        <begin position="12"/>
        <end position="35"/>
    </location>
</feature>
<dbReference type="Proteomes" id="UP000233618">
    <property type="component" value="Unassembled WGS sequence"/>
</dbReference>
<evidence type="ECO:0000256" key="1">
    <source>
        <dbReference type="ARBA" id="ARBA00004167"/>
    </source>
</evidence>
<protein>
    <recommendedName>
        <fullName evidence="6">Translocation and assembly module TamB C-terminal domain-containing protein</fullName>
    </recommendedName>
</protein>
<proteinExistence type="predicted"/>
<evidence type="ECO:0000259" key="6">
    <source>
        <dbReference type="Pfam" id="PF04357"/>
    </source>
</evidence>
<dbReference type="PANTHER" id="PTHR36985">
    <property type="entry name" value="TRANSLOCATION AND ASSEMBLY MODULE SUBUNIT TAMB"/>
    <property type="match status" value="1"/>
</dbReference>
<dbReference type="GO" id="GO:0009306">
    <property type="term" value="P:protein secretion"/>
    <property type="evidence" value="ECO:0007669"/>
    <property type="project" value="InterPro"/>
</dbReference>
<evidence type="ECO:0000256" key="5">
    <source>
        <dbReference type="SAM" id="Phobius"/>
    </source>
</evidence>
<accession>A0A2N3HX71</accession>
<dbReference type="EMBL" id="MVDE01000034">
    <property type="protein sequence ID" value="PKQ62628.1"/>
    <property type="molecule type" value="Genomic_DNA"/>
</dbReference>
<reference evidence="7 8" key="1">
    <citation type="journal article" date="2017" name="Front. Microbiol.">
        <title>Labilibaculum manganireducens gen. nov., sp. nov. and Labilibaculum filiforme sp. nov., Novel Bacteroidetes Isolated from Subsurface Sediments of the Baltic Sea.</title>
        <authorList>
            <person name="Vandieken V."/>
            <person name="Marshall I.P."/>
            <person name="Niemann H."/>
            <person name="Engelen B."/>
            <person name="Cypionka H."/>
        </authorList>
    </citation>
    <scope>NUCLEOTIDE SEQUENCE [LARGE SCALE GENOMIC DNA]</scope>
    <source>
        <strain evidence="7 8">59.10-2M</strain>
    </source>
</reference>
<feature type="domain" description="Translocation and assembly module TamB C-terminal" evidence="6">
    <location>
        <begin position="1157"/>
        <end position="1529"/>
    </location>
</feature>
<evidence type="ECO:0000256" key="3">
    <source>
        <dbReference type="ARBA" id="ARBA00022989"/>
    </source>
</evidence>
<evidence type="ECO:0000256" key="2">
    <source>
        <dbReference type="ARBA" id="ARBA00022692"/>
    </source>
</evidence>
<evidence type="ECO:0000256" key="4">
    <source>
        <dbReference type="ARBA" id="ARBA00023136"/>
    </source>
</evidence>
<organism evidence="7 8">
    <name type="scientific">Labilibaculum manganireducens</name>
    <dbReference type="NCBI Taxonomy" id="1940525"/>
    <lineage>
        <taxon>Bacteria</taxon>
        <taxon>Pseudomonadati</taxon>
        <taxon>Bacteroidota</taxon>
        <taxon>Bacteroidia</taxon>
        <taxon>Marinilabiliales</taxon>
        <taxon>Marinifilaceae</taxon>
        <taxon>Labilibaculum</taxon>
    </lineage>
</organism>
<dbReference type="Pfam" id="PF04357">
    <property type="entry name" value="TamB"/>
    <property type="match status" value="1"/>
</dbReference>
<dbReference type="GO" id="GO:0005886">
    <property type="term" value="C:plasma membrane"/>
    <property type="evidence" value="ECO:0007669"/>
    <property type="project" value="InterPro"/>
</dbReference>
<comment type="subcellular location">
    <subcellularLocation>
        <location evidence="1">Membrane</location>
        <topology evidence="1">Single-pass membrane protein</topology>
    </subcellularLocation>
</comment>
<keyword evidence="4 5" id="KW-0472">Membrane</keyword>